<reference evidence="3" key="1">
    <citation type="journal article" date="2002" name="Science">
        <title>The draft genome of Ciona intestinalis: insights into chordate and vertebrate origins.</title>
        <authorList>
            <person name="Dehal P."/>
            <person name="Satou Y."/>
            <person name="Campbell R.K."/>
            <person name="Chapman J."/>
            <person name="Degnan B."/>
            <person name="De Tomaso A."/>
            <person name="Davidson B."/>
            <person name="Di Gregorio A."/>
            <person name="Gelpke M."/>
            <person name="Goodstein D.M."/>
            <person name="Harafuji N."/>
            <person name="Hastings K.E."/>
            <person name="Ho I."/>
            <person name="Hotta K."/>
            <person name="Huang W."/>
            <person name="Kawashima T."/>
            <person name="Lemaire P."/>
            <person name="Martinez D."/>
            <person name="Meinertzhagen I.A."/>
            <person name="Necula S."/>
            <person name="Nonaka M."/>
            <person name="Putnam N."/>
            <person name="Rash S."/>
            <person name="Saiga H."/>
            <person name="Satake M."/>
            <person name="Terry A."/>
            <person name="Yamada L."/>
            <person name="Wang H.G."/>
            <person name="Awazu S."/>
            <person name="Azumi K."/>
            <person name="Boore J."/>
            <person name="Branno M."/>
            <person name="Chin-Bow S."/>
            <person name="DeSantis R."/>
            <person name="Doyle S."/>
            <person name="Francino P."/>
            <person name="Keys D.N."/>
            <person name="Haga S."/>
            <person name="Hayashi H."/>
            <person name="Hino K."/>
            <person name="Imai K.S."/>
            <person name="Inaba K."/>
            <person name="Kano S."/>
            <person name="Kobayashi K."/>
            <person name="Kobayashi M."/>
            <person name="Lee B.I."/>
            <person name="Makabe K.W."/>
            <person name="Manohar C."/>
            <person name="Matassi G."/>
            <person name="Medina M."/>
            <person name="Mochizuki Y."/>
            <person name="Mount S."/>
            <person name="Morishita T."/>
            <person name="Miura S."/>
            <person name="Nakayama A."/>
            <person name="Nishizaka S."/>
            <person name="Nomoto H."/>
            <person name="Ohta F."/>
            <person name="Oishi K."/>
            <person name="Rigoutsos I."/>
            <person name="Sano M."/>
            <person name="Sasaki A."/>
            <person name="Sasakura Y."/>
            <person name="Shoguchi E."/>
            <person name="Shin-i T."/>
            <person name="Spagnuolo A."/>
            <person name="Stainier D."/>
            <person name="Suzuki M.M."/>
            <person name="Tassy O."/>
            <person name="Takatori N."/>
            <person name="Tokuoka M."/>
            <person name="Yagi K."/>
            <person name="Yoshizaki F."/>
            <person name="Wada S."/>
            <person name="Zhang C."/>
            <person name="Hyatt P.D."/>
            <person name="Larimer F."/>
            <person name="Detter C."/>
            <person name="Doggett N."/>
            <person name="Glavina T."/>
            <person name="Hawkins T."/>
            <person name="Richardson P."/>
            <person name="Lucas S."/>
            <person name="Kohara Y."/>
            <person name="Levine M."/>
            <person name="Satoh N."/>
            <person name="Rokhsar D.S."/>
        </authorList>
    </citation>
    <scope>NUCLEOTIDE SEQUENCE [LARGE SCALE GENOMIC DNA]</scope>
</reference>
<evidence type="ECO:0000313" key="3">
    <source>
        <dbReference type="Proteomes" id="UP000008144"/>
    </source>
</evidence>
<protein>
    <submittedName>
        <fullName evidence="2">Uncharacterized LOC104266751</fullName>
    </submittedName>
</protein>
<dbReference type="Ensembl" id="ENSCINT00000035952.1">
    <property type="protein sequence ID" value="ENSCINP00000034257.1"/>
    <property type="gene ID" value="ENSCING00000018818.1"/>
</dbReference>
<gene>
    <name evidence="2" type="primary">LOC104266751</name>
</gene>
<sequence length="23" mass="2668">MTALTPFEDMEPAVEDHMNFRSV</sequence>
<dbReference type="Proteomes" id="UP000008144">
    <property type="component" value="Unassembled WGS sequence"/>
</dbReference>
<feature type="region of interest" description="Disordered" evidence="1">
    <location>
        <begin position="1"/>
        <end position="23"/>
    </location>
</feature>
<keyword evidence="3" id="KW-1185">Reference proteome</keyword>
<dbReference type="HOGENOM" id="CLU_3423241_0_0_1"/>
<proteinExistence type="predicted"/>
<organism evidence="2 3">
    <name type="scientific">Ciona intestinalis</name>
    <name type="common">Transparent sea squirt</name>
    <name type="synonym">Ascidia intestinalis</name>
    <dbReference type="NCBI Taxonomy" id="7719"/>
    <lineage>
        <taxon>Eukaryota</taxon>
        <taxon>Metazoa</taxon>
        <taxon>Chordata</taxon>
        <taxon>Tunicata</taxon>
        <taxon>Ascidiacea</taxon>
        <taxon>Phlebobranchia</taxon>
        <taxon>Cionidae</taxon>
        <taxon>Ciona</taxon>
    </lineage>
</organism>
<feature type="compositionally biased region" description="Basic and acidic residues" evidence="1">
    <location>
        <begin position="14"/>
        <end position="23"/>
    </location>
</feature>
<evidence type="ECO:0000313" key="2">
    <source>
        <dbReference type="Ensembl" id="ENSCINP00000034257.1"/>
    </source>
</evidence>
<dbReference type="InParanoid" id="H2XX73"/>
<reference evidence="2" key="2">
    <citation type="submission" date="2025-08" db="UniProtKB">
        <authorList>
            <consortium name="Ensembl"/>
        </authorList>
    </citation>
    <scope>IDENTIFICATION</scope>
</reference>
<dbReference type="AlphaFoldDB" id="H2XX73"/>
<reference evidence="2" key="3">
    <citation type="submission" date="2025-09" db="UniProtKB">
        <authorList>
            <consortium name="Ensembl"/>
        </authorList>
    </citation>
    <scope>IDENTIFICATION</scope>
</reference>
<evidence type="ECO:0000256" key="1">
    <source>
        <dbReference type="SAM" id="MobiDB-lite"/>
    </source>
</evidence>
<name>H2XX73_CIOIN</name>
<accession>H2XX73</accession>